<dbReference type="RefSeq" id="WP_273629754.1">
    <property type="nucleotide sequence ID" value="NZ_CP117167.1"/>
</dbReference>
<dbReference type="SMART" id="SM00382">
    <property type="entry name" value="AAA"/>
    <property type="match status" value="1"/>
</dbReference>
<dbReference type="InterPro" id="IPR027417">
    <property type="entry name" value="P-loop_NTPase"/>
</dbReference>
<dbReference type="CDD" id="cd00267">
    <property type="entry name" value="ABC_ATPase"/>
    <property type="match status" value="1"/>
</dbReference>
<dbReference type="Proteomes" id="UP001216139">
    <property type="component" value="Chromosome"/>
</dbReference>
<name>A0ABY7T523_9SPHI</name>
<evidence type="ECO:0000313" key="3">
    <source>
        <dbReference type="Proteomes" id="UP001216139"/>
    </source>
</evidence>
<dbReference type="SUPFAM" id="SSF52540">
    <property type="entry name" value="P-loop containing nucleoside triphosphate hydrolases"/>
    <property type="match status" value="1"/>
</dbReference>
<dbReference type="InterPro" id="IPR003959">
    <property type="entry name" value="ATPase_AAA_core"/>
</dbReference>
<dbReference type="InterPro" id="IPR003593">
    <property type="entry name" value="AAA+_ATPase"/>
</dbReference>
<evidence type="ECO:0000313" key="2">
    <source>
        <dbReference type="EMBL" id="WCT11565.1"/>
    </source>
</evidence>
<dbReference type="EMBL" id="CP117167">
    <property type="protein sequence ID" value="WCT11565.1"/>
    <property type="molecule type" value="Genomic_DNA"/>
</dbReference>
<gene>
    <name evidence="2" type="ORF">PQO05_22760</name>
</gene>
<dbReference type="InterPro" id="IPR051396">
    <property type="entry name" value="Bact_Antivir_Def_Nuclease"/>
</dbReference>
<dbReference type="Pfam" id="PF26345">
    <property type="entry name" value="ScoMcrA_N"/>
    <property type="match status" value="1"/>
</dbReference>
<keyword evidence="3" id="KW-1185">Reference proteome</keyword>
<sequence>MAIQLSSITEQNVYDAVADIQLSSLVLHPSTGYEVVINQKRYPPKEIIRYAYRIATGEEPGTLYGGEQVNRILSNLGFPVERKIKLWKLGCNWDSGSPSFFDLIHEYSIVITVDKFPYGEGDIVLITEGFTVVALGKVKTKLRPITERPELQDALENRLVPFESWLLFGEVEWYDLTESQMFLYKLRQGIRQVSKQDVVHRVLDIWENRGLTYNQVNFYVKESNEKYDDGWRYPCLVLIPNKWKDYEFKTCFDLFFYTDRENRQGFGEIKIMQLGTNITRLDKHFTELGPQYCSLGQTLAFYKDLKEFFPSEYMEIGRALQDCVFFPEIRAPFEHEPAFRESLIRTSEAQRVLYETGDLLQSGLANPEPSFQFTFHYTVPGAALPHKIDFSFNNDSEIPNSFFCLVGKNGTGKTQVLTQLAKKLCNSSEQGKFIPERPLFTKVIAVSFSLFDNFDTPSAELISYELISFKDKKGLVNVDETSQVLWQAYNQLLKSRTRKAIWLNCIRNYLDVDFMRIDITQLETLRTKQQFEQQLNSALSSGQHIIFHFITRLVAVIEENSIVIFDEPETHLHPNIVSKQISALRYLLRNFSSVCVLATHSPVIVQEIPSRFIRIIERQDDIPLIRGPLIEVLGENLTNINNDIFHVDQDSALYKTLLEELSKRFTLDQIHRIFNDQLSLNARVYLQTIINQGNDQL</sequence>
<organism evidence="2 3">
    <name type="scientific">Mucilaginibacter jinjuensis</name>
    <dbReference type="NCBI Taxonomy" id="1176721"/>
    <lineage>
        <taxon>Bacteria</taxon>
        <taxon>Pseudomonadati</taxon>
        <taxon>Bacteroidota</taxon>
        <taxon>Sphingobacteriia</taxon>
        <taxon>Sphingobacteriales</taxon>
        <taxon>Sphingobacteriaceae</taxon>
        <taxon>Mucilaginibacter</taxon>
    </lineage>
</organism>
<dbReference type="InterPro" id="IPR058807">
    <property type="entry name" value="ScoMcrA_N"/>
</dbReference>
<dbReference type="Pfam" id="PF13304">
    <property type="entry name" value="AAA_21"/>
    <property type="match status" value="1"/>
</dbReference>
<dbReference type="PANTHER" id="PTHR43581:SF2">
    <property type="entry name" value="EXCINUCLEASE ATPASE SUBUNIT"/>
    <property type="match status" value="1"/>
</dbReference>
<reference evidence="2 3" key="1">
    <citation type="submission" date="2023-02" db="EMBL/GenBank/DDBJ databases">
        <title>Genome sequence of Mucilaginibacter jinjuensis strain KACC 16571.</title>
        <authorList>
            <person name="Kim S."/>
            <person name="Heo J."/>
            <person name="Kwon S.-W."/>
        </authorList>
    </citation>
    <scope>NUCLEOTIDE SEQUENCE [LARGE SCALE GENOMIC DNA]</scope>
    <source>
        <strain evidence="2 3">KACC 16571</strain>
    </source>
</reference>
<dbReference type="Gene3D" id="3.40.50.300">
    <property type="entry name" value="P-loop containing nucleotide triphosphate hydrolases"/>
    <property type="match status" value="1"/>
</dbReference>
<proteinExistence type="predicted"/>
<dbReference type="PANTHER" id="PTHR43581">
    <property type="entry name" value="ATP/GTP PHOSPHATASE"/>
    <property type="match status" value="1"/>
</dbReference>
<accession>A0ABY7T523</accession>
<evidence type="ECO:0000259" key="1">
    <source>
        <dbReference type="SMART" id="SM00382"/>
    </source>
</evidence>
<feature type="domain" description="AAA+ ATPase" evidence="1">
    <location>
        <begin position="399"/>
        <end position="626"/>
    </location>
</feature>
<protein>
    <submittedName>
        <fullName evidence="2">AAA family ATPase</fullName>
    </submittedName>
</protein>